<evidence type="ECO:0000259" key="11">
    <source>
        <dbReference type="Pfam" id="PF08264"/>
    </source>
</evidence>
<dbReference type="SUPFAM" id="SSF52374">
    <property type="entry name" value="Nucleotidylyl transferase"/>
    <property type="match status" value="1"/>
</dbReference>
<comment type="caution">
    <text evidence="13">The sequence shown here is derived from an EMBL/GenBank/DDBJ whole genome shotgun (WGS) entry which is preliminary data.</text>
</comment>
<dbReference type="Gene3D" id="3.90.740.10">
    <property type="entry name" value="Valyl/Leucyl/Isoleucyl-tRNA synthetase, editing domain"/>
    <property type="match status" value="1"/>
</dbReference>
<dbReference type="InterPro" id="IPR002300">
    <property type="entry name" value="aa-tRNA-synth_Ia"/>
</dbReference>
<evidence type="ECO:0000259" key="10">
    <source>
        <dbReference type="Pfam" id="PF00133"/>
    </source>
</evidence>
<organism evidence="13 14">
    <name type="scientific">Xylaria hypoxylon</name>
    <dbReference type="NCBI Taxonomy" id="37992"/>
    <lineage>
        <taxon>Eukaryota</taxon>
        <taxon>Fungi</taxon>
        <taxon>Dikarya</taxon>
        <taxon>Ascomycota</taxon>
        <taxon>Pezizomycotina</taxon>
        <taxon>Sordariomycetes</taxon>
        <taxon>Xylariomycetidae</taxon>
        <taxon>Xylariales</taxon>
        <taxon>Xylariaceae</taxon>
        <taxon>Xylaria</taxon>
    </lineage>
</organism>
<feature type="domain" description="Methionyl/Valyl/Leucyl/Isoleucyl-tRNA synthetase anticodon-binding" evidence="11">
    <location>
        <begin position="799"/>
        <end position="924"/>
    </location>
</feature>
<dbReference type="GO" id="GO:0002161">
    <property type="term" value="F:aminoacyl-tRNA deacylase activity"/>
    <property type="evidence" value="ECO:0007669"/>
    <property type="project" value="InterPro"/>
</dbReference>
<evidence type="ECO:0000256" key="6">
    <source>
        <dbReference type="ARBA" id="ARBA00022917"/>
    </source>
</evidence>
<dbReference type="InterPro" id="IPR014729">
    <property type="entry name" value="Rossmann-like_a/b/a_fold"/>
</dbReference>
<evidence type="ECO:0000256" key="1">
    <source>
        <dbReference type="ARBA" id="ARBA00005594"/>
    </source>
</evidence>
<dbReference type="Gene3D" id="1.10.730.10">
    <property type="entry name" value="Isoleucyl-tRNA Synthetase, Domain 1"/>
    <property type="match status" value="1"/>
</dbReference>
<dbReference type="OrthoDB" id="10249672at2759"/>
<dbReference type="InterPro" id="IPR013155">
    <property type="entry name" value="M/V/L/I-tRNA-synth_anticd-bd"/>
</dbReference>
<sequence length="1068" mass="120567">MATTDQTAATKVVPKMENTEKRDTLIADELRYQKEWDEAKIFQQNAPAADEPKPPKFFATMAYPERFTLGTRLLFPSTATSLAMTVCGINHFLCSSFYRVEFMTGFARMKGQRALFPQGYHCTGMPIKAAADKLKRETEMFGQNFENAPSAELQQLSIDEKPNASKTDMSKFAGSKSKVAAKSGNAKYQFEIMLSLGIPVEDIHKFADPSHWLQVFPQLCEADLRSVGARVDWRRSFVTTDANPFYDSFVSWQMNNLKALKKIKFGKRFTVYSPKDGQACLDHDRSSGEGIAVQEYVALKLKTLQWCEKAKELIGDKIPADADVYFIPATLRPETMYGQMAFQNIFSPWGEYDQVLGIKGSDVIGTLVHAPLSIHEKGIRILPMSTVKPTKGTGVVTCVPSDSPDDYATVLDLRKKPEFYGIQKEWVVEEILPIIQTPSSNLIAKHLYETMKINSPKDQKLPEAKEIAYKEGFYSGVMIYGEFKGMPVQEAKPLVKKQLLDLGLAFNYGEPDGLVISRSGDECVAAYLDQWYFNYGSAENGGDQQWYEDAINAIETDRTNCFFPEGKHAMKQALNWLAQWACSRSFGLGTKLPWDHTQLVESLSDSSVYMAYYTVCHFLHSDIYGKVPGMSSQPIYPSQMTGGVWDYVFNRVDTVDSDIPRSDLDAMKREFSYWYPLDARISGKDLVNNHLMFCLYHHVALFDEPYWPRGIRANGHLMLNGEKMSKSTGNFLTLRDAVQKYGADATRISLADGGDGIEDANLEETVANATILRVYELRKWCQESANDTGLRTGELGLFDKLFLNEMNILVLQTQLFYEDTSFKLALKSGFYDFIASRDWYRDITKAVGTSMHHDLVKRYIELQALLLAPIASHFSEYLYRDVLKHEDSIHNALYPEVPPQDATLSAVFNYVRSVTSNITAAEGNQIKKLSKGKATSYDPKEPKRLTISVATSFPDWQEKYIDLLAQQYKSTGAIDVKDLTKQIDKKDMKKAMPFVQLLKKRIDSGEKADDVFSRRLPFDEVETLREIVPSLKQTIPKLEAVDITVVQGETEGKTATPGNPTFTFQNVK</sequence>
<dbReference type="InterPro" id="IPR055416">
    <property type="entry name" value="RBD_LARS1"/>
</dbReference>
<dbReference type="Pfam" id="PF24810">
    <property type="entry name" value="RBD_LARS1"/>
    <property type="match status" value="1"/>
</dbReference>
<dbReference type="PANTHER" id="PTHR45794:SF1">
    <property type="entry name" value="LEUCINE--TRNA LIGASE, CYTOPLASMIC"/>
    <property type="match status" value="1"/>
</dbReference>
<keyword evidence="3" id="KW-0436">Ligase</keyword>
<keyword evidence="14" id="KW-1185">Reference proteome</keyword>
<reference evidence="13 14" key="1">
    <citation type="submission" date="2019-03" db="EMBL/GenBank/DDBJ databases">
        <title>Draft genome sequence of Xylaria hypoxylon DSM 108379, a ubiquitous saprotrophic-parasitic fungi on hardwood.</title>
        <authorList>
            <person name="Buettner E."/>
            <person name="Leonhardt S."/>
            <person name="Gebauer A.M."/>
            <person name="Liers C."/>
            <person name="Hofrichter M."/>
            <person name="Kellner H."/>
        </authorList>
    </citation>
    <scope>NUCLEOTIDE SEQUENCE [LARGE SCALE GENOMIC DNA]</scope>
    <source>
        <strain evidence="13 14">DSM 108379</strain>
    </source>
</reference>
<dbReference type="STRING" id="37992.A0A4Z0Z2F9"/>
<keyword evidence="4" id="KW-0547">Nucleotide-binding</keyword>
<proteinExistence type="inferred from homology"/>
<evidence type="ECO:0000256" key="3">
    <source>
        <dbReference type="ARBA" id="ARBA00022598"/>
    </source>
</evidence>
<keyword evidence="6" id="KW-0648">Protein biosynthesis</keyword>
<dbReference type="GO" id="GO:0005524">
    <property type="term" value="F:ATP binding"/>
    <property type="evidence" value="ECO:0007669"/>
    <property type="project" value="UniProtKB-KW"/>
</dbReference>
<dbReference type="SUPFAM" id="SSF50677">
    <property type="entry name" value="ValRS/IleRS/LeuRS editing domain"/>
    <property type="match status" value="1"/>
</dbReference>
<dbReference type="InterPro" id="IPR009080">
    <property type="entry name" value="tRNAsynth_Ia_anticodon-bd"/>
</dbReference>
<dbReference type="InterPro" id="IPR009008">
    <property type="entry name" value="Val/Leu/Ile-tRNA-synth_edit"/>
</dbReference>
<feature type="domain" description="Aminoacyl-tRNA synthetase class Ia" evidence="10">
    <location>
        <begin position="212"/>
        <end position="762"/>
    </location>
</feature>
<gene>
    <name evidence="13" type="ORF">E0Z10_g5966</name>
</gene>
<dbReference type="EMBL" id="SKBN01000115">
    <property type="protein sequence ID" value="TGJ82782.1"/>
    <property type="molecule type" value="Genomic_DNA"/>
</dbReference>
<evidence type="ECO:0000313" key="13">
    <source>
        <dbReference type="EMBL" id="TGJ82782.1"/>
    </source>
</evidence>
<dbReference type="Proteomes" id="UP000297716">
    <property type="component" value="Unassembled WGS sequence"/>
</dbReference>
<evidence type="ECO:0000256" key="2">
    <source>
        <dbReference type="ARBA" id="ARBA00013164"/>
    </source>
</evidence>
<evidence type="ECO:0000256" key="9">
    <source>
        <dbReference type="ARBA" id="ARBA00047469"/>
    </source>
</evidence>
<dbReference type="PANTHER" id="PTHR45794">
    <property type="entry name" value="LEUCYL-TRNA SYNTHETASE"/>
    <property type="match status" value="1"/>
</dbReference>
<dbReference type="Pfam" id="PF08264">
    <property type="entry name" value="Anticodon_1"/>
    <property type="match status" value="1"/>
</dbReference>
<evidence type="ECO:0000256" key="7">
    <source>
        <dbReference type="ARBA" id="ARBA00023146"/>
    </source>
</evidence>
<keyword evidence="5" id="KW-0067">ATP-binding</keyword>
<evidence type="ECO:0000256" key="5">
    <source>
        <dbReference type="ARBA" id="ARBA00022840"/>
    </source>
</evidence>
<dbReference type="Pfam" id="PF00133">
    <property type="entry name" value="tRNA-synt_1"/>
    <property type="match status" value="1"/>
</dbReference>
<evidence type="ECO:0000256" key="8">
    <source>
        <dbReference type="ARBA" id="ARBA00030520"/>
    </source>
</evidence>
<comment type="similarity">
    <text evidence="1">Belongs to the class-I aminoacyl-tRNA synthetase family.</text>
</comment>
<evidence type="ECO:0000256" key="4">
    <source>
        <dbReference type="ARBA" id="ARBA00022741"/>
    </source>
</evidence>
<protein>
    <recommendedName>
        <fullName evidence="2">leucine--tRNA ligase</fullName>
        <ecNumber evidence="2">6.1.1.4</ecNumber>
    </recommendedName>
    <alternativeName>
        <fullName evidence="8">Leucyl-tRNA synthetase</fullName>
    </alternativeName>
</protein>
<dbReference type="EC" id="6.1.1.4" evidence="2"/>
<accession>A0A4Z0Z2F9</accession>
<dbReference type="GO" id="GO:0006429">
    <property type="term" value="P:leucyl-tRNA aminoacylation"/>
    <property type="evidence" value="ECO:0007669"/>
    <property type="project" value="InterPro"/>
</dbReference>
<dbReference type="InterPro" id="IPR004493">
    <property type="entry name" value="Leu-tRNA-synth_Ia_arc/euk"/>
</dbReference>
<evidence type="ECO:0000313" key="14">
    <source>
        <dbReference type="Proteomes" id="UP000297716"/>
    </source>
</evidence>
<comment type="catalytic activity">
    <reaction evidence="9">
        <text>tRNA(Leu) + L-leucine + ATP = L-leucyl-tRNA(Leu) + AMP + diphosphate</text>
        <dbReference type="Rhea" id="RHEA:11688"/>
        <dbReference type="Rhea" id="RHEA-COMP:9613"/>
        <dbReference type="Rhea" id="RHEA-COMP:9622"/>
        <dbReference type="ChEBI" id="CHEBI:30616"/>
        <dbReference type="ChEBI" id="CHEBI:33019"/>
        <dbReference type="ChEBI" id="CHEBI:57427"/>
        <dbReference type="ChEBI" id="CHEBI:78442"/>
        <dbReference type="ChEBI" id="CHEBI:78494"/>
        <dbReference type="ChEBI" id="CHEBI:456215"/>
        <dbReference type="EC" id="6.1.1.4"/>
    </reaction>
</comment>
<evidence type="ECO:0000259" key="12">
    <source>
        <dbReference type="Pfam" id="PF24810"/>
    </source>
</evidence>
<dbReference type="Gene3D" id="3.40.50.620">
    <property type="entry name" value="HUPs"/>
    <property type="match status" value="2"/>
</dbReference>
<keyword evidence="7" id="KW-0030">Aminoacyl-tRNA synthetase</keyword>
<feature type="domain" description="Leucine--tRNA ligase RagD-binding" evidence="12">
    <location>
        <begin position="949"/>
        <end position="1005"/>
    </location>
</feature>
<dbReference type="SUPFAM" id="SSF47323">
    <property type="entry name" value="Anticodon-binding domain of a subclass of class I aminoacyl-tRNA synthetases"/>
    <property type="match status" value="1"/>
</dbReference>
<dbReference type="AlphaFoldDB" id="A0A4Z0Z2F9"/>
<name>A0A4Z0Z2F9_9PEZI</name>
<dbReference type="GO" id="GO:0004823">
    <property type="term" value="F:leucine-tRNA ligase activity"/>
    <property type="evidence" value="ECO:0007669"/>
    <property type="project" value="UniProtKB-EC"/>
</dbReference>